<comment type="caution">
    <text evidence="1">The sequence shown here is derived from an EMBL/GenBank/DDBJ whole genome shotgun (WGS) entry which is preliminary data.</text>
</comment>
<protein>
    <submittedName>
        <fullName evidence="1">Uncharacterized protein</fullName>
    </submittedName>
</protein>
<gene>
    <name evidence="1" type="ORF">Bhyg_11917</name>
</gene>
<sequence>MEPIQNGKQFIQMEICISNNKNRPVRFLVLAERLKLRKIFPIHWKLFKSSTQVIPRNSVRSRILSRACSQFNCNRISYSNLSMKQNKSMHREEYKVNNVEKPVTMLSALLTYIWTL</sequence>
<reference evidence="1" key="1">
    <citation type="submission" date="2022-07" db="EMBL/GenBank/DDBJ databases">
        <authorList>
            <person name="Trinca V."/>
            <person name="Uliana J.V.C."/>
            <person name="Torres T.T."/>
            <person name="Ward R.J."/>
            <person name="Monesi N."/>
        </authorList>
    </citation>
    <scope>NUCLEOTIDE SEQUENCE</scope>
    <source>
        <strain evidence="1">HSMRA1968</strain>
        <tissue evidence="1">Whole embryos</tissue>
    </source>
</reference>
<proteinExistence type="predicted"/>
<organism evidence="1 2">
    <name type="scientific">Pseudolycoriella hygida</name>
    <dbReference type="NCBI Taxonomy" id="35572"/>
    <lineage>
        <taxon>Eukaryota</taxon>
        <taxon>Metazoa</taxon>
        <taxon>Ecdysozoa</taxon>
        <taxon>Arthropoda</taxon>
        <taxon>Hexapoda</taxon>
        <taxon>Insecta</taxon>
        <taxon>Pterygota</taxon>
        <taxon>Neoptera</taxon>
        <taxon>Endopterygota</taxon>
        <taxon>Diptera</taxon>
        <taxon>Nematocera</taxon>
        <taxon>Sciaroidea</taxon>
        <taxon>Sciaridae</taxon>
        <taxon>Pseudolycoriella</taxon>
    </lineage>
</organism>
<dbReference type="AlphaFoldDB" id="A0A9Q0MYN7"/>
<evidence type="ECO:0000313" key="1">
    <source>
        <dbReference type="EMBL" id="KAJ6639177.1"/>
    </source>
</evidence>
<name>A0A9Q0MYN7_9DIPT</name>
<keyword evidence="2" id="KW-1185">Reference proteome</keyword>
<evidence type="ECO:0000313" key="2">
    <source>
        <dbReference type="Proteomes" id="UP001151699"/>
    </source>
</evidence>
<dbReference type="EMBL" id="WJQU01000003">
    <property type="protein sequence ID" value="KAJ6639177.1"/>
    <property type="molecule type" value="Genomic_DNA"/>
</dbReference>
<dbReference type="Proteomes" id="UP001151699">
    <property type="component" value="Chromosome X"/>
</dbReference>
<accession>A0A9Q0MYN7</accession>